<dbReference type="InterPro" id="IPR012074">
    <property type="entry name" value="GAF_ANTAR"/>
</dbReference>
<proteinExistence type="predicted"/>
<gene>
    <name evidence="6" type="ORF">FB470_007130</name>
</gene>
<dbReference type="Proteomes" id="UP001229651">
    <property type="component" value="Unassembled WGS sequence"/>
</dbReference>
<dbReference type="Pfam" id="PF03861">
    <property type="entry name" value="ANTAR"/>
    <property type="match status" value="1"/>
</dbReference>
<keyword evidence="2" id="KW-0418">Kinase</keyword>
<dbReference type="Gene3D" id="1.10.10.10">
    <property type="entry name" value="Winged helix-like DNA-binding domain superfamily/Winged helix DNA-binding domain"/>
    <property type="match status" value="1"/>
</dbReference>
<evidence type="ECO:0000313" key="6">
    <source>
        <dbReference type="EMBL" id="MDQ0383136.1"/>
    </source>
</evidence>
<keyword evidence="4" id="KW-0804">Transcription</keyword>
<dbReference type="InterPro" id="IPR003018">
    <property type="entry name" value="GAF"/>
</dbReference>
<dbReference type="Pfam" id="PF13185">
    <property type="entry name" value="GAF_2"/>
    <property type="match status" value="1"/>
</dbReference>
<dbReference type="InterPro" id="IPR029016">
    <property type="entry name" value="GAF-like_dom_sf"/>
</dbReference>
<name>A0ABU0F7P4_9PSEU</name>
<evidence type="ECO:0000256" key="3">
    <source>
        <dbReference type="ARBA" id="ARBA00023015"/>
    </source>
</evidence>
<dbReference type="PIRSF" id="PIRSF036625">
    <property type="entry name" value="GAF_ANTAR"/>
    <property type="match status" value="1"/>
</dbReference>
<dbReference type="InterPro" id="IPR036388">
    <property type="entry name" value="WH-like_DNA-bd_sf"/>
</dbReference>
<dbReference type="SMART" id="SM01012">
    <property type="entry name" value="ANTAR"/>
    <property type="match status" value="1"/>
</dbReference>
<evidence type="ECO:0000259" key="5">
    <source>
        <dbReference type="PROSITE" id="PS50921"/>
    </source>
</evidence>
<reference evidence="6 7" key="1">
    <citation type="submission" date="2023-07" db="EMBL/GenBank/DDBJ databases">
        <title>Sequencing the genomes of 1000 actinobacteria strains.</title>
        <authorList>
            <person name="Klenk H.-P."/>
        </authorList>
    </citation>
    <scope>NUCLEOTIDE SEQUENCE [LARGE SCALE GENOMIC DNA]</scope>
    <source>
        <strain evidence="6 7">DSM 45805</strain>
    </source>
</reference>
<feature type="domain" description="ANTAR" evidence="5">
    <location>
        <begin position="169"/>
        <end position="230"/>
    </location>
</feature>
<dbReference type="SUPFAM" id="SSF52172">
    <property type="entry name" value="CheY-like"/>
    <property type="match status" value="1"/>
</dbReference>
<dbReference type="EMBL" id="JAUSUT010000001">
    <property type="protein sequence ID" value="MDQ0383136.1"/>
    <property type="molecule type" value="Genomic_DNA"/>
</dbReference>
<dbReference type="InterPro" id="IPR005561">
    <property type="entry name" value="ANTAR"/>
</dbReference>
<dbReference type="SUPFAM" id="SSF55781">
    <property type="entry name" value="GAF domain-like"/>
    <property type="match status" value="1"/>
</dbReference>
<accession>A0ABU0F7P4</accession>
<keyword evidence="7" id="KW-1185">Reference proteome</keyword>
<dbReference type="InterPro" id="IPR011006">
    <property type="entry name" value="CheY-like_superfamily"/>
</dbReference>
<keyword evidence="1" id="KW-0808">Transferase</keyword>
<dbReference type="Gene3D" id="3.30.450.40">
    <property type="match status" value="1"/>
</dbReference>
<evidence type="ECO:0000256" key="2">
    <source>
        <dbReference type="ARBA" id="ARBA00022777"/>
    </source>
</evidence>
<evidence type="ECO:0000256" key="4">
    <source>
        <dbReference type="ARBA" id="ARBA00023163"/>
    </source>
</evidence>
<evidence type="ECO:0000313" key="7">
    <source>
        <dbReference type="Proteomes" id="UP001229651"/>
    </source>
</evidence>
<dbReference type="SMART" id="SM00065">
    <property type="entry name" value="GAF"/>
    <property type="match status" value="1"/>
</dbReference>
<dbReference type="PROSITE" id="PS50921">
    <property type="entry name" value="ANTAR"/>
    <property type="match status" value="1"/>
</dbReference>
<keyword evidence="3" id="KW-0805">Transcription regulation</keyword>
<evidence type="ECO:0000256" key="1">
    <source>
        <dbReference type="ARBA" id="ARBA00022679"/>
    </source>
</evidence>
<protein>
    <submittedName>
        <fullName evidence="6">GAF domain-containing protein</fullName>
    </submittedName>
</protein>
<sequence length="245" mass="26269">MSETVLSGPEVITIVQELAEIGRLVDDDDVPATLTRYVERAVALLPGCDRAAITVATEDGTEVLAAAGKPLPEPPTDGSGPDPVTEALRYREPRRLDDTASGDRWPAYTAHLRRHGFGSCLTLPLPGADPAAALSVLSTEPGRFGDHSHDLALLFTLHAGVAFDNATLYHDNLRMLGHVQTALRTRTVIAQAQGLLMRRNGQTAEEALATLKRLSQEGNVKLRAVAAGLVEAHHTGRLDDLLRRG</sequence>
<dbReference type="RefSeq" id="WP_306998909.1">
    <property type="nucleotide sequence ID" value="NZ_JAUSUT010000001.1"/>
</dbReference>
<comment type="caution">
    <text evidence="6">The sequence shown here is derived from an EMBL/GenBank/DDBJ whole genome shotgun (WGS) entry which is preliminary data.</text>
</comment>
<organism evidence="6 7">
    <name type="scientific">Amycolatopsis thermophila</name>
    <dbReference type="NCBI Taxonomy" id="206084"/>
    <lineage>
        <taxon>Bacteria</taxon>
        <taxon>Bacillati</taxon>
        <taxon>Actinomycetota</taxon>
        <taxon>Actinomycetes</taxon>
        <taxon>Pseudonocardiales</taxon>
        <taxon>Pseudonocardiaceae</taxon>
        <taxon>Amycolatopsis</taxon>
    </lineage>
</organism>